<dbReference type="InterPro" id="IPR026001">
    <property type="entry name" value="Abi-like_C"/>
</dbReference>
<evidence type="ECO:0000313" key="2">
    <source>
        <dbReference type="EMBL" id="EEG77489.1"/>
    </source>
</evidence>
<name>C0GGP8_DETAL</name>
<keyword evidence="3" id="KW-1185">Reference proteome</keyword>
<feature type="domain" description="Abortive infection protein-like C-terminal" evidence="1">
    <location>
        <begin position="183"/>
        <end position="244"/>
    </location>
</feature>
<dbReference type="Pfam" id="PF14355">
    <property type="entry name" value="Abi_C"/>
    <property type="match status" value="1"/>
</dbReference>
<proteinExistence type="predicted"/>
<dbReference type="OrthoDB" id="2339338at2"/>
<sequence length="249" mass="28939">MNENDFKISLGKVLEREYLKKEASLGIDFIDVYTALPDCNLSIEYTGIFTRREWNTYRAVLHLQCRLDKIDVFEKYSDKIQEVASSLFGKQDEYYLTDIVIAPMVEKYETFDFSEIGINETLRKAIADAETFMAQGNYSSCIDRVHTSIHGYLRKRLDDMSVPYEESDMLPKLFNLLYKEWEQLNNSEIDNMILKSLRSASATLDALNDIRNRHSLAHPNEEIIEEHEAKLMLGLAESIMNYACKRNIC</sequence>
<dbReference type="AlphaFoldDB" id="C0GGP8"/>
<organism evidence="2 3">
    <name type="scientific">Dethiobacter alkaliphilus AHT 1</name>
    <dbReference type="NCBI Taxonomy" id="555088"/>
    <lineage>
        <taxon>Bacteria</taxon>
        <taxon>Bacillati</taxon>
        <taxon>Bacillota</taxon>
        <taxon>Dethiobacteria</taxon>
        <taxon>Dethiobacterales</taxon>
        <taxon>Dethiobacteraceae</taxon>
        <taxon>Dethiobacter</taxon>
    </lineage>
</organism>
<comment type="caution">
    <text evidence="2">The sequence shown here is derived from an EMBL/GenBank/DDBJ whole genome shotgun (WGS) entry which is preliminary data.</text>
</comment>
<evidence type="ECO:0000313" key="3">
    <source>
        <dbReference type="Proteomes" id="UP000006443"/>
    </source>
</evidence>
<dbReference type="eggNOG" id="ENOG5031EEG">
    <property type="taxonomic scope" value="Bacteria"/>
</dbReference>
<protein>
    <recommendedName>
        <fullName evidence="1">Abortive infection protein-like C-terminal domain-containing protein</fullName>
    </recommendedName>
</protein>
<dbReference type="Proteomes" id="UP000006443">
    <property type="component" value="Unassembled WGS sequence"/>
</dbReference>
<accession>C0GGP8</accession>
<evidence type="ECO:0000259" key="1">
    <source>
        <dbReference type="Pfam" id="PF14355"/>
    </source>
</evidence>
<dbReference type="EMBL" id="ACJM01000007">
    <property type="protein sequence ID" value="EEG77489.1"/>
    <property type="molecule type" value="Genomic_DNA"/>
</dbReference>
<dbReference type="RefSeq" id="WP_008516472.1">
    <property type="nucleotide sequence ID" value="NZ_ACJM01000007.1"/>
</dbReference>
<reference evidence="2 3" key="1">
    <citation type="submission" date="2009-02" db="EMBL/GenBank/DDBJ databases">
        <title>Sequencing of the draft genome and assembly of Dethiobacter alkaliphilus AHT 1.</title>
        <authorList>
            <consortium name="US DOE Joint Genome Institute (JGI-PGF)"/>
            <person name="Lucas S."/>
            <person name="Copeland A."/>
            <person name="Lapidus A."/>
            <person name="Glavina del Rio T."/>
            <person name="Dalin E."/>
            <person name="Tice H."/>
            <person name="Bruce D."/>
            <person name="Goodwin L."/>
            <person name="Pitluck S."/>
            <person name="Larimer F."/>
            <person name="Land M.L."/>
            <person name="Hauser L."/>
            <person name="Muyzer G."/>
        </authorList>
    </citation>
    <scope>NUCLEOTIDE SEQUENCE [LARGE SCALE GENOMIC DNA]</scope>
    <source>
        <strain evidence="2 3">AHT 1</strain>
    </source>
</reference>
<gene>
    <name evidence="2" type="ORF">DealDRAFT_1612</name>
</gene>
<dbReference type="STRING" id="555088.DealDRAFT_1612"/>